<evidence type="ECO:0008006" key="3">
    <source>
        <dbReference type="Google" id="ProtNLM"/>
    </source>
</evidence>
<reference evidence="1" key="1">
    <citation type="submission" date="2023-03" db="EMBL/GenBank/DDBJ databases">
        <title>Lomoglobus Profundus gen. nov., sp. nov., a novel member of the phylum Verrucomicrobia, isolated from deep-marine sediment of South China Sea.</title>
        <authorList>
            <person name="Ahmad T."/>
            <person name="Ishaq S.E."/>
            <person name="Wang F."/>
        </authorList>
    </citation>
    <scope>NUCLEOTIDE SEQUENCE</scope>
    <source>
        <strain evidence="1">LMO-M01</strain>
    </source>
</reference>
<sequence>MSTHPLPSGPPLAGLCTHEAAASPGMPVDTTVERLRRYVYLETQVVRMIAADFNRLPEWEVKGALSLHLWQDAEHNTWFRKRIPEMRTPPHHLDKVPDPALEAFVAELRRAETTAEFLVGVYGVLKPAMATAWRDHLRESHPIADHPTRRLLRMALTEEEEQIEWGTAAIAAQHRDNGEQVDAAALAAWSDHLRAYLAAAGGINGGDTRTDAAALPPSRVTGPVETSHVPARDRRFTRVWESRGQVPDATRPIHERLWWMMNVRLNEMHVSELIATVMADWTDQPWAFYHDLARHLWDETRHCMLGEVAFVSQGVDFTKLPTHIGFAAYPNQALPAPERYAFLWGIEQGLMTKTGKQAEVGLARASGDERATVFQDFDWADEVLHAAIGRRWLEPHFQTREAMLDVYARIRPAYDEMKEADLKLPGRDWWPEFYAQHLAPLDPELGQANEWGGVS</sequence>
<proteinExistence type="predicted"/>
<gene>
    <name evidence="1" type="ORF">PXH66_22110</name>
</gene>
<evidence type="ECO:0000313" key="1">
    <source>
        <dbReference type="EMBL" id="WED65053.1"/>
    </source>
</evidence>
<name>A0AAF0A0J8_9BACT</name>
<protein>
    <recommendedName>
        <fullName evidence="3">DUF455 family protein</fullName>
    </recommendedName>
</protein>
<keyword evidence="2" id="KW-1185">Reference proteome</keyword>
<evidence type="ECO:0000313" key="2">
    <source>
        <dbReference type="Proteomes" id="UP001218638"/>
    </source>
</evidence>
<accession>A0AAF0A0J8</accession>
<dbReference type="Proteomes" id="UP001218638">
    <property type="component" value="Chromosome"/>
</dbReference>
<dbReference type="AlphaFoldDB" id="A0AAF0A0J8"/>
<dbReference type="EMBL" id="CP119075">
    <property type="protein sequence ID" value="WED65053.1"/>
    <property type="molecule type" value="Genomic_DNA"/>
</dbReference>
<dbReference type="KEGG" id="slom:PXH66_22110"/>
<dbReference type="RefSeq" id="WP_330929439.1">
    <property type="nucleotide sequence ID" value="NZ_CP119075.1"/>
</dbReference>
<organism evidence="1 2">
    <name type="scientific">Synoicihabitans lomoniglobus</name>
    <dbReference type="NCBI Taxonomy" id="2909285"/>
    <lineage>
        <taxon>Bacteria</taxon>
        <taxon>Pseudomonadati</taxon>
        <taxon>Verrucomicrobiota</taxon>
        <taxon>Opitutia</taxon>
        <taxon>Opitutales</taxon>
        <taxon>Opitutaceae</taxon>
        <taxon>Synoicihabitans</taxon>
    </lineage>
</organism>